<reference evidence="1" key="1">
    <citation type="journal article" date="2011" name="Environ. Microbiol.">
        <title>Genomic insights into the metabolic potential of the polycyclic aromatic hydrocarbon degrading sulfate-reducing Deltaproteobacterium N47.</title>
        <authorList>
            <person name="Bergmann F."/>
            <person name="Selesi D."/>
            <person name="Weinmaier T."/>
            <person name="Tischler P."/>
            <person name="Rattei T."/>
            <person name="Meckenstock R.U."/>
        </authorList>
    </citation>
    <scope>NUCLEOTIDE SEQUENCE</scope>
</reference>
<dbReference type="EMBL" id="FR695877">
    <property type="protein sequence ID" value="CBX30692.1"/>
    <property type="molecule type" value="Genomic_DNA"/>
</dbReference>
<gene>
    <name evidence="1" type="ORF">N47_E42040</name>
</gene>
<accession>E1YKQ9</accession>
<sequence>MFCGSHTHTHPTNWNKLQSEQIYDNFYRISKPQQKFCGILFKFMF</sequence>
<name>E1YKQ9_9BACT</name>
<proteinExistence type="predicted"/>
<protein>
    <submittedName>
        <fullName evidence="1">Uncharacterized protein</fullName>
    </submittedName>
</protein>
<organism evidence="1">
    <name type="scientific">uncultured Desulfobacterium sp</name>
    <dbReference type="NCBI Taxonomy" id="201089"/>
    <lineage>
        <taxon>Bacteria</taxon>
        <taxon>Pseudomonadati</taxon>
        <taxon>Thermodesulfobacteriota</taxon>
        <taxon>Desulfobacteria</taxon>
        <taxon>Desulfobacterales</taxon>
        <taxon>Desulfobacteriaceae</taxon>
        <taxon>Desulfobacterium</taxon>
        <taxon>environmental samples</taxon>
    </lineage>
</organism>
<dbReference type="AlphaFoldDB" id="E1YKQ9"/>
<evidence type="ECO:0000313" key="1">
    <source>
        <dbReference type="EMBL" id="CBX30692.1"/>
    </source>
</evidence>